<dbReference type="PANTHER" id="PTHR30160:SF19">
    <property type="entry name" value="LIPOPOLYSACCHARIDE HEPTOSYLTRANSFERASE 1"/>
    <property type="match status" value="1"/>
</dbReference>
<evidence type="ECO:0000256" key="11">
    <source>
        <dbReference type="ARBA" id="ARBA00044190"/>
    </source>
</evidence>
<evidence type="ECO:0000256" key="12">
    <source>
        <dbReference type="ARBA" id="ARBA00044330"/>
    </source>
</evidence>
<evidence type="ECO:0000256" key="10">
    <source>
        <dbReference type="ARBA" id="ARBA00044041"/>
    </source>
</evidence>
<dbReference type="Gene3D" id="3.40.50.2000">
    <property type="entry name" value="Glycogen Phosphorylase B"/>
    <property type="match status" value="2"/>
</dbReference>
<keyword evidence="3" id="KW-1003">Cell membrane</keyword>
<evidence type="ECO:0000256" key="4">
    <source>
        <dbReference type="ARBA" id="ARBA00022519"/>
    </source>
</evidence>
<evidence type="ECO:0000313" key="18">
    <source>
        <dbReference type="Proteomes" id="UP000077295"/>
    </source>
</evidence>
<keyword evidence="5" id="KW-0328">Glycosyltransferase</keyword>
<dbReference type="Proteomes" id="UP000077295">
    <property type="component" value="Unassembled WGS sequence"/>
</dbReference>
<dbReference type="Proteomes" id="UP000246375">
    <property type="component" value="Unassembled WGS sequence"/>
</dbReference>
<dbReference type="FunFam" id="3.40.50.2000:FF:000075">
    <property type="entry name" value="Lipopolysaccharide heptosyltransferase I"/>
    <property type="match status" value="1"/>
</dbReference>
<comment type="pathway">
    <text evidence="2">Bacterial outer membrane biogenesis; LPS core biosynthesis.</text>
</comment>
<evidence type="ECO:0000313" key="17">
    <source>
        <dbReference type="EMBL" id="TYS13383.1"/>
    </source>
</evidence>
<keyword evidence="7" id="KW-0448">Lipopolysaccharide biosynthesis</keyword>
<dbReference type="GO" id="GO:0005829">
    <property type="term" value="C:cytosol"/>
    <property type="evidence" value="ECO:0007669"/>
    <property type="project" value="TreeGrafter"/>
</dbReference>
<dbReference type="Proteomes" id="UP000244004">
    <property type="component" value="Unassembled WGS sequence"/>
</dbReference>
<dbReference type="SUPFAM" id="SSF53756">
    <property type="entry name" value="UDP-Glycosyltransferase/glycogen phosphorylase"/>
    <property type="match status" value="1"/>
</dbReference>
<evidence type="ECO:0000256" key="9">
    <source>
        <dbReference type="ARBA" id="ARBA00043995"/>
    </source>
</evidence>
<dbReference type="EMBL" id="FKEV01000006">
    <property type="protein sequence ID" value="SAE25890.1"/>
    <property type="molecule type" value="Genomic_DNA"/>
</dbReference>
<organism evidence="15 20">
    <name type="scientific">Enterobacter hormaechei</name>
    <dbReference type="NCBI Taxonomy" id="158836"/>
    <lineage>
        <taxon>Bacteria</taxon>
        <taxon>Pseudomonadati</taxon>
        <taxon>Pseudomonadota</taxon>
        <taxon>Gammaproteobacteria</taxon>
        <taxon>Enterobacterales</taxon>
        <taxon>Enterobacteriaceae</taxon>
        <taxon>Enterobacter</taxon>
        <taxon>Enterobacter cloacae complex</taxon>
    </lineage>
</organism>
<accession>A0A0F0N206</accession>
<evidence type="ECO:0000313" key="16">
    <source>
        <dbReference type="EMBL" id="SAE25890.1"/>
    </source>
</evidence>
<comment type="similarity">
    <text evidence="9">Belongs to the glycosyltransferase 9 family.</text>
</comment>
<proteinExistence type="inferred from homology"/>
<keyword evidence="6 14" id="KW-0808">Transferase</keyword>
<dbReference type="Pfam" id="PF01075">
    <property type="entry name" value="Glyco_transf_9"/>
    <property type="match status" value="1"/>
</dbReference>
<comment type="subcellular location">
    <subcellularLocation>
        <location evidence="1">Cell inner membrane</location>
        <topology evidence="1">Peripheral membrane protein</topology>
        <orientation evidence="1">Cytoplasmic side</orientation>
    </subcellularLocation>
</comment>
<evidence type="ECO:0000256" key="5">
    <source>
        <dbReference type="ARBA" id="ARBA00022676"/>
    </source>
</evidence>
<evidence type="ECO:0000313" key="15">
    <source>
        <dbReference type="EMBL" id="PXB43566.1"/>
    </source>
</evidence>
<evidence type="ECO:0000256" key="7">
    <source>
        <dbReference type="ARBA" id="ARBA00022985"/>
    </source>
</evidence>
<evidence type="ECO:0000313" key="19">
    <source>
        <dbReference type="Proteomes" id="UP000244004"/>
    </source>
</evidence>
<evidence type="ECO:0000313" key="21">
    <source>
        <dbReference type="Proteomes" id="UP000322612"/>
    </source>
</evidence>
<comment type="caution">
    <text evidence="15">The sequence shown here is derived from an EMBL/GenBank/DDBJ whole genome shotgun (WGS) entry which is preliminary data.</text>
</comment>
<dbReference type="GO" id="GO:0005886">
    <property type="term" value="C:plasma membrane"/>
    <property type="evidence" value="ECO:0007669"/>
    <property type="project" value="UniProtKB-SubCell"/>
</dbReference>
<dbReference type="EC" id="2.4.99.23" evidence="10"/>
<reference evidence="17 21" key="4">
    <citation type="submission" date="2019-08" db="EMBL/GenBank/DDBJ databases">
        <title>Whole genome sequence analysis of bacterial isolates in patients.</title>
        <authorList>
            <person name="Jeong K.C."/>
        </authorList>
    </citation>
    <scope>NUCLEOTIDE SEQUENCE [LARGE SCALE GENOMIC DNA]</scope>
    <source>
        <strain evidence="17 21">KCJ3K342</strain>
    </source>
</reference>
<dbReference type="PANTHER" id="PTHR30160">
    <property type="entry name" value="TETRAACYLDISACCHARIDE 4'-KINASE-RELATED"/>
    <property type="match status" value="1"/>
</dbReference>
<dbReference type="CDD" id="cd03789">
    <property type="entry name" value="GT9_LPS_heptosyltransferase"/>
    <property type="match status" value="1"/>
</dbReference>
<dbReference type="Proteomes" id="UP000322612">
    <property type="component" value="Unassembled WGS sequence"/>
</dbReference>
<dbReference type="GO" id="GO:0008713">
    <property type="term" value="F:ADP-heptose-lipopolysaccharide heptosyltransferase activity"/>
    <property type="evidence" value="ECO:0007669"/>
    <property type="project" value="TreeGrafter"/>
</dbReference>
<dbReference type="EMBL" id="VTDZ01000044">
    <property type="protein sequence ID" value="TYS13383.1"/>
    <property type="molecule type" value="Genomic_DNA"/>
</dbReference>
<dbReference type="InterPro" id="IPR011908">
    <property type="entry name" value="LipoPS_heptosylTferase-I"/>
</dbReference>
<evidence type="ECO:0000256" key="2">
    <source>
        <dbReference type="ARBA" id="ARBA00004713"/>
    </source>
</evidence>
<evidence type="ECO:0000313" key="14">
    <source>
        <dbReference type="EMBL" id="PTX82076.1"/>
    </source>
</evidence>
<reference evidence="16 18" key="1">
    <citation type="submission" date="2016-03" db="EMBL/GenBank/DDBJ databases">
        <authorList>
            <consortium name="Pathogen Informatics"/>
        </authorList>
    </citation>
    <scope>NUCLEOTIDE SEQUENCE [LARGE SCALE GENOMIC DNA]</scope>
    <source>
        <strain evidence="16">E552</strain>
        <strain evidence="18">e552</strain>
    </source>
</reference>
<evidence type="ECO:0000256" key="6">
    <source>
        <dbReference type="ARBA" id="ARBA00022679"/>
    </source>
</evidence>
<dbReference type="RefSeq" id="WP_022646632.1">
    <property type="nucleotide sequence ID" value="NZ_AP025764.1"/>
</dbReference>
<evidence type="ECO:0000256" key="3">
    <source>
        <dbReference type="ARBA" id="ARBA00022475"/>
    </source>
</evidence>
<evidence type="ECO:0000256" key="1">
    <source>
        <dbReference type="ARBA" id="ARBA00004515"/>
    </source>
</evidence>
<dbReference type="InterPro" id="IPR002201">
    <property type="entry name" value="Glyco_trans_9"/>
</dbReference>
<keyword evidence="4" id="KW-0997">Cell inner membrane</keyword>
<sequence>MRVLIVKTSSMGDVLHTLPSLTDAMRAIPGIRFDWVVEEGFAQIPTWHEAVDRVIPVAIRRWRKAWFSAPIKAERKAFREAVQARRYDAIVDAQGLVKSAALVTRLAHGVKHGMDWQTAREPLASLFYNRRHHIAKQQHAVERTRELFAKSLGYAKPEAQGDYAIAQHFLRETEEHAEPYLVFLHATTRDDKHWPETHWRRLIELMQPCGIHIKLPWGAEHERQRAERLAAGFSHVEVLPKLTLAQVAAQLAGANAVVSVDTGLSHLTAALDRPNITIFGPTDPGLIGGYGKNQHQMVSPTQQTKDISADAIFSFLQGSHRLSNRDI</sequence>
<dbReference type="EMBL" id="PNXT01000002">
    <property type="protein sequence ID" value="PTX82076.1"/>
    <property type="molecule type" value="Genomic_DNA"/>
</dbReference>
<dbReference type="FunFam" id="3.40.50.2000:FF:000106">
    <property type="entry name" value="Lipopolysaccharide heptosyltransferase 1"/>
    <property type="match status" value="1"/>
</dbReference>
<evidence type="ECO:0000256" key="13">
    <source>
        <dbReference type="ARBA" id="ARBA00049201"/>
    </source>
</evidence>
<keyword evidence="8" id="KW-0472">Membrane</keyword>
<comment type="catalytic activity">
    <reaction evidence="13">
        <text>an alpha-Kdo-(2-&gt;4)-alpha-Kdo-(2-&gt;6)-lipid A + ADP-L-glycero-beta-D-manno-heptose = an L-alpha-D-Hep-(1-&gt;5)-[alpha-Kdo-(2-&gt;4)]-alpha-Kdo-(2-&gt;6)-lipid A + ADP + H(+)</text>
        <dbReference type="Rhea" id="RHEA:74067"/>
        <dbReference type="ChEBI" id="CHEBI:15378"/>
        <dbReference type="ChEBI" id="CHEBI:61506"/>
        <dbReference type="ChEBI" id="CHEBI:176431"/>
        <dbReference type="ChEBI" id="CHEBI:193068"/>
        <dbReference type="ChEBI" id="CHEBI:456216"/>
        <dbReference type="EC" id="2.4.99.23"/>
    </reaction>
</comment>
<dbReference type="InterPro" id="IPR051199">
    <property type="entry name" value="LPS_LOS_Heptosyltrfase"/>
</dbReference>
<name>A0A0F0N206_9ENTR</name>
<evidence type="ECO:0000256" key="8">
    <source>
        <dbReference type="ARBA" id="ARBA00023136"/>
    </source>
</evidence>
<dbReference type="NCBIfam" id="NF008204">
    <property type="entry name" value="PRK10964.1"/>
    <property type="match status" value="1"/>
</dbReference>
<accession>A0A155CQW2</accession>
<reference evidence="14 19" key="2">
    <citation type="submission" date="2018-01" db="EMBL/GenBank/DDBJ databases">
        <title>Geographic spread and resistance mechanisms of dominant carbapenem-resistant Enterobacter cloacae complex clones ST171 and ST78.</title>
        <authorList>
            <person name="Gomez-Simmonds A."/>
            <person name="Annavajhala M.K."/>
            <person name="Wang Z."/>
            <person name="Macesic N."/>
            <person name="Hu Y."/>
            <person name="Giddins M.J."/>
            <person name="O'Malley A."/>
            <person name="Toussaint N.C."/>
            <person name="Whittier S."/>
            <person name="Torres V.J."/>
            <person name="Uhlemann A.-C."/>
        </authorList>
    </citation>
    <scope>NUCLEOTIDE SEQUENCE [LARGE SCALE GENOMIC DNA]</scope>
    <source>
        <strain evidence="14 19">78</strain>
    </source>
</reference>
<dbReference type="GO" id="GO:0009244">
    <property type="term" value="P:lipopolysaccharide core region biosynthetic process"/>
    <property type="evidence" value="ECO:0007669"/>
    <property type="project" value="InterPro"/>
</dbReference>
<accession>A0A3S0PE96</accession>
<protein>
    <recommendedName>
        <fullName evidence="11">Lipopolysaccharide heptosyltransferase 1</fullName>
        <ecNumber evidence="10">2.4.99.23</ecNumber>
    </recommendedName>
    <alternativeName>
        <fullName evidence="12">ADP-heptose:lipopolysaccharide heptosyltransferase I</fullName>
    </alternativeName>
</protein>
<reference evidence="15 20" key="3">
    <citation type="submission" date="2018-05" db="EMBL/GenBank/DDBJ databases">
        <title>Evaluation of testing and processing parameters for the GenePOC Carba assay.</title>
        <authorList>
            <person name="Walsh T.R."/>
        </authorList>
    </citation>
    <scope>NUCLEOTIDE SEQUENCE [LARGE SCALE GENOMIC DNA]</scope>
    <source>
        <strain evidence="15 20">PECIMP</strain>
    </source>
</reference>
<dbReference type="EMBL" id="QHMI01000001">
    <property type="protein sequence ID" value="PXB43566.1"/>
    <property type="molecule type" value="Genomic_DNA"/>
</dbReference>
<dbReference type="AlphaFoldDB" id="A0A0F0N206"/>
<dbReference type="GeneID" id="99703834"/>
<dbReference type="NCBIfam" id="TIGR02193">
    <property type="entry name" value="heptsyl_trn_I"/>
    <property type="match status" value="1"/>
</dbReference>
<evidence type="ECO:0000313" key="20">
    <source>
        <dbReference type="Proteomes" id="UP000246375"/>
    </source>
</evidence>
<gene>
    <name evidence="16" type="primary">rfaC</name>
    <name evidence="14" type="ORF">C1O12_21780</name>
    <name evidence="15" type="ORF">DL189_00520</name>
    <name evidence="17" type="ORF">FZC81_12005</name>
    <name evidence="16" type="ORF">SAMEA2273187_02186</name>
</gene>